<organism evidence="3">
    <name type="scientific">Verticillium alfalfae (strain VaMs.102 / ATCC MYA-4576 / FGSC 10136)</name>
    <name type="common">Verticillium wilt of alfalfa</name>
    <name type="synonym">Verticillium albo-atrum</name>
    <dbReference type="NCBI Taxonomy" id="526221"/>
    <lineage>
        <taxon>Eukaryota</taxon>
        <taxon>Fungi</taxon>
        <taxon>Dikarya</taxon>
        <taxon>Ascomycota</taxon>
        <taxon>Pezizomycotina</taxon>
        <taxon>Sordariomycetes</taxon>
        <taxon>Hypocreomycetidae</taxon>
        <taxon>Glomerellales</taxon>
        <taxon>Plectosphaerellaceae</taxon>
        <taxon>Verticillium</taxon>
    </lineage>
</organism>
<dbReference type="eggNOG" id="ENOG502T454">
    <property type="taxonomic scope" value="Eukaryota"/>
</dbReference>
<dbReference type="GeneID" id="9537256"/>
<gene>
    <name evidence="2" type="ORF">VDBG_07486</name>
</gene>
<dbReference type="HOGENOM" id="CLU_1897793_0_0_1"/>
<feature type="region of interest" description="Disordered" evidence="1">
    <location>
        <begin position="1"/>
        <end position="59"/>
    </location>
</feature>
<feature type="compositionally biased region" description="Polar residues" evidence="1">
    <location>
        <begin position="21"/>
        <end position="32"/>
    </location>
</feature>
<reference evidence="3" key="1">
    <citation type="journal article" date="2011" name="PLoS Pathog.">
        <title>Comparative genomics yields insights into niche adaptation of plant vascular wilt pathogens.</title>
        <authorList>
            <person name="Klosterman S.J."/>
            <person name="Subbarao K.V."/>
            <person name="Kang S."/>
            <person name="Veronese P."/>
            <person name="Gold S.E."/>
            <person name="Thomma B.P.H.J."/>
            <person name="Chen Z."/>
            <person name="Henrissat B."/>
            <person name="Lee Y.-H."/>
            <person name="Park J."/>
            <person name="Garcia-Pedrajas M.D."/>
            <person name="Barbara D.J."/>
            <person name="Anchieta A."/>
            <person name="de Jonge R."/>
            <person name="Santhanam P."/>
            <person name="Maruthachalam K."/>
            <person name="Atallah Z."/>
            <person name="Amyotte S.G."/>
            <person name="Paz Z."/>
            <person name="Inderbitzin P."/>
            <person name="Hayes R.J."/>
            <person name="Heiman D.I."/>
            <person name="Young S."/>
            <person name="Zeng Q."/>
            <person name="Engels R."/>
            <person name="Galagan J."/>
            <person name="Cuomo C.A."/>
            <person name="Dobinson K.F."/>
            <person name="Ma L.-J."/>
        </authorList>
    </citation>
    <scope>NUCLEOTIDE SEQUENCE [LARGE SCALE GENOMIC DNA]</scope>
    <source>
        <strain evidence="3">VaMs.102 / ATCC MYA-4576 / FGSC 10136</strain>
    </source>
</reference>
<dbReference type="KEGG" id="val:VDBG_07486"/>
<evidence type="ECO:0000256" key="1">
    <source>
        <dbReference type="SAM" id="MobiDB-lite"/>
    </source>
</evidence>
<evidence type="ECO:0000313" key="3">
    <source>
        <dbReference type="Proteomes" id="UP000008698"/>
    </source>
</evidence>
<proteinExistence type="predicted"/>
<keyword evidence="3" id="KW-1185">Reference proteome</keyword>
<name>C9SRG1_VERA1</name>
<dbReference type="AlphaFoldDB" id="C9SRG1"/>
<protein>
    <submittedName>
        <fullName evidence="2">Predicted protein</fullName>
    </submittedName>
</protein>
<dbReference type="Proteomes" id="UP000008698">
    <property type="component" value="Unassembled WGS sequence"/>
</dbReference>
<dbReference type="RefSeq" id="XP_003002027.1">
    <property type="nucleotide sequence ID" value="XM_003001981.1"/>
</dbReference>
<accession>C9SRG1</accession>
<sequence>MYGRNKTKVKPGTTRDPAATPQWTARKSQNPVQAIRNVGMHRNPASDPLTRRRAAAPKRCPRAARASLSSFLPSSLGSPEPYVTARAVIDPDYHGDPLLSNALVPTWGTPSSIVTNLCPSLASPTPTTSLGHCK</sequence>
<evidence type="ECO:0000313" key="2">
    <source>
        <dbReference type="EMBL" id="EEY21376.1"/>
    </source>
</evidence>
<dbReference type="EMBL" id="DS985223">
    <property type="protein sequence ID" value="EEY21376.1"/>
    <property type="molecule type" value="Genomic_DNA"/>
</dbReference>